<dbReference type="AlphaFoldDB" id="A0A426Z3Z6"/>
<evidence type="ECO:0000256" key="1">
    <source>
        <dbReference type="SAM" id="MobiDB-lite"/>
    </source>
</evidence>
<protein>
    <submittedName>
        <fullName evidence="2">Uncharacterized protein</fullName>
    </submittedName>
</protein>
<dbReference type="Proteomes" id="UP000287651">
    <property type="component" value="Unassembled WGS sequence"/>
</dbReference>
<feature type="region of interest" description="Disordered" evidence="1">
    <location>
        <begin position="31"/>
        <end position="141"/>
    </location>
</feature>
<feature type="region of interest" description="Disordered" evidence="1">
    <location>
        <begin position="168"/>
        <end position="193"/>
    </location>
</feature>
<feature type="compositionally biased region" description="Basic and acidic residues" evidence="1">
    <location>
        <begin position="82"/>
        <end position="100"/>
    </location>
</feature>
<organism evidence="2 3">
    <name type="scientific">Ensete ventricosum</name>
    <name type="common">Abyssinian banana</name>
    <name type="synonym">Musa ensete</name>
    <dbReference type="NCBI Taxonomy" id="4639"/>
    <lineage>
        <taxon>Eukaryota</taxon>
        <taxon>Viridiplantae</taxon>
        <taxon>Streptophyta</taxon>
        <taxon>Embryophyta</taxon>
        <taxon>Tracheophyta</taxon>
        <taxon>Spermatophyta</taxon>
        <taxon>Magnoliopsida</taxon>
        <taxon>Liliopsida</taxon>
        <taxon>Zingiberales</taxon>
        <taxon>Musaceae</taxon>
        <taxon>Ensete</taxon>
    </lineage>
</organism>
<dbReference type="EMBL" id="AMZH03008556">
    <property type="protein sequence ID" value="RRT58699.1"/>
    <property type="molecule type" value="Genomic_DNA"/>
</dbReference>
<evidence type="ECO:0000313" key="3">
    <source>
        <dbReference type="Proteomes" id="UP000287651"/>
    </source>
</evidence>
<evidence type="ECO:0000313" key="2">
    <source>
        <dbReference type="EMBL" id="RRT58699.1"/>
    </source>
</evidence>
<feature type="compositionally biased region" description="Acidic residues" evidence="1">
    <location>
        <begin position="57"/>
        <end position="79"/>
    </location>
</feature>
<accession>A0A426Z3Z6</accession>
<proteinExistence type="predicted"/>
<reference evidence="2 3" key="1">
    <citation type="journal article" date="2014" name="Agronomy (Basel)">
        <title>A Draft Genome Sequence for Ensete ventricosum, the Drought-Tolerant Tree Against Hunger.</title>
        <authorList>
            <person name="Harrison J."/>
            <person name="Moore K.A."/>
            <person name="Paszkiewicz K."/>
            <person name="Jones T."/>
            <person name="Grant M."/>
            <person name="Ambacheew D."/>
            <person name="Muzemil S."/>
            <person name="Studholme D.J."/>
        </authorList>
    </citation>
    <scope>NUCLEOTIDE SEQUENCE [LARGE SCALE GENOMIC DNA]</scope>
</reference>
<comment type="caution">
    <text evidence="2">The sequence shown here is derived from an EMBL/GenBank/DDBJ whole genome shotgun (WGS) entry which is preliminary data.</text>
</comment>
<feature type="compositionally biased region" description="Polar residues" evidence="1">
    <location>
        <begin position="170"/>
        <end position="179"/>
    </location>
</feature>
<gene>
    <name evidence="2" type="ORF">B296_00041583</name>
</gene>
<sequence>MKGKQPSIKRHYPGDLDELAVLGGEEIGVGKAIEEEVEGQLPPVGGGVPEKQSEDKGGEDEDGDEDDGVVDNDEDEEGEGQGGEKEGDDDARHGGQDRAEPPPSIGSHGEGKVVHPSPPSSSSSSSAGTISFQGIHHRRRGREVVRSGGVLFGMAISVDGGVCIHGLGPATNQRRTSTHWPELMGPTRNESDG</sequence>
<name>A0A426Z3Z6_ENSVE</name>